<accession>A0ABV2TI82</accession>
<dbReference type="PANTHER" id="PTHR35602">
    <property type="entry name" value="ESTERASE YQIA-RELATED"/>
    <property type="match status" value="1"/>
</dbReference>
<protein>
    <submittedName>
        <fullName evidence="1">YqiA/YcfP family alpha/beta fold hydrolase</fullName>
    </submittedName>
</protein>
<name>A0ABV2TI82_9RHOO</name>
<keyword evidence="2" id="KW-1185">Reference proteome</keyword>
<dbReference type="InterPro" id="IPR029058">
    <property type="entry name" value="AB_hydrolase_fold"/>
</dbReference>
<dbReference type="RefSeq" id="WP_354599724.1">
    <property type="nucleotide sequence ID" value="NZ_JBEWZI010000003.1"/>
</dbReference>
<keyword evidence="1" id="KW-0378">Hydrolase</keyword>
<reference evidence="1 2" key="1">
    <citation type="submission" date="2024-07" db="EMBL/GenBank/DDBJ databases">
        <title>Uliginosibacterium flavum JJ3220;KACC:17644.</title>
        <authorList>
            <person name="Kim M.K."/>
        </authorList>
    </citation>
    <scope>NUCLEOTIDE SEQUENCE [LARGE SCALE GENOMIC DNA]</scope>
    <source>
        <strain evidence="1 2">KACC:17644</strain>
    </source>
</reference>
<comment type="caution">
    <text evidence="1">The sequence shown here is derived from an EMBL/GenBank/DDBJ whole genome shotgun (WGS) entry which is preliminary data.</text>
</comment>
<dbReference type="Pfam" id="PF05728">
    <property type="entry name" value="UPF0227"/>
    <property type="match status" value="1"/>
</dbReference>
<dbReference type="InterPro" id="IPR008886">
    <property type="entry name" value="UPF0227/Esterase_YqiA"/>
</dbReference>
<gene>
    <name evidence="1" type="ORF">ABXR19_03600</name>
</gene>
<dbReference type="SUPFAM" id="SSF53474">
    <property type="entry name" value="alpha/beta-Hydrolases"/>
    <property type="match status" value="1"/>
</dbReference>
<dbReference type="Proteomes" id="UP001549691">
    <property type="component" value="Unassembled WGS sequence"/>
</dbReference>
<evidence type="ECO:0000313" key="1">
    <source>
        <dbReference type="EMBL" id="MET7013260.1"/>
    </source>
</evidence>
<dbReference type="Gene3D" id="3.40.50.1820">
    <property type="entry name" value="alpha/beta hydrolase"/>
    <property type="match status" value="1"/>
</dbReference>
<dbReference type="GO" id="GO:0016787">
    <property type="term" value="F:hydrolase activity"/>
    <property type="evidence" value="ECO:0007669"/>
    <property type="project" value="UniProtKB-KW"/>
</dbReference>
<evidence type="ECO:0000313" key="2">
    <source>
        <dbReference type="Proteomes" id="UP001549691"/>
    </source>
</evidence>
<dbReference type="EMBL" id="JBEWZI010000003">
    <property type="protein sequence ID" value="MET7013260.1"/>
    <property type="molecule type" value="Genomic_DNA"/>
</dbReference>
<organism evidence="1 2">
    <name type="scientific">Uliginosibacterium flavum</name>
    <dbReference type="NCBI Taxonomy" id="1396831"/>
    <lineage>
        <taxon>Bacteria</taxon>
        <taxon>Pseudomonadati</taxon>
        <taxon>Pseudomonadota</taxon>
        <taxon>Betaproteobacteria</taxon>
        <taxon>Rhodocyclales</taxon>
        <taxon>Zoogloeaceae</taxon>
        <taxon>Uliginosibacterium</taxon>
    </lineage>
</organism>
<sequence length="192" mass="21052">MILYLHGFRSGPQSQKVQALAARMHARGLGDQLWCAQLSPVPFEAIAQADAQIERCLKSGVQPALAGSSLGGFYVTHLAEKHGLKAVAINPFVPHADFDQSLFIGEHETLYSGEHFTFTTEHAAQIAALDTPRLSQPEKLWLLAEEGDEVLDYRYAVARYAGSRQTVLPGGDHGFTRWEDYLDEVIAFAGIG</sequence>
<dbReference type="PANTHER" id="PTHR35602:SF3">
    <property type="entry name" value="ESTERASE YQIA"/>
    <property type="match status" value="1"/>
</dbReference>
<proteinExistence type="predicted"/>